<name>A0A6J5T4K7_9CAUD</name>
<dbReference type="EMBL" id="LR797523">
    <property type="protein sequence ID" value="CAB4222508.1"/>
    <property type="molecule type" value="Genomic_DNA"/>
</dbReference>
<evidence type="ECO:0000313" key="1">
    <source>
        <dbReference type="EMBL" id="CAB4222508.1"/>
    </source>
</evidence>
<reference evidence="1" key="1">
    <citation type="submission" date="2020-05" db="EMBL/GenBank/DDBJ databases">
        <authorList>
            <person name="Chiriac C."/>
            <person name="Salcher M."/>
            <person name="Ghai R."/>
            <person name="Kavagutti S V."/>
        </authorList>
    </citation>
    <scope>NUCLEOTIDE SEQUENCE</scope>
</reference>
<accession>A0A6J5T4K7</accession>
<protein>
    <submittedName>
        <fullName evidence="1">Uncharacterized protein</fullName>
    </submittedName>
</protein>
<gene>
    <name evidence="1" type="ORF">UFOVP1655_119</name>
</gene>
<sequence length="47" mass="5635">MNEIEDDDICDKFFDDDDNYTAKFIKDYSDTFSPEIFESYNTGLDYE</sequence>
<organism evidence="1">
    <name type="scientific">uncultured Caudovirales phage</name>
    <dbReference type="NCBI Taxonomy" id="2100421"/>
    <lineage>
        <taxon>Viruses</taxon>
        <taxon>Duplodnaviria</taxon>
        <taxon>Heunggongvirae</taxon>
        <taxon>Uroviricota</taxon>
        <taxon>Caudoviricetes</taxon>
        <taxon>Peduoviridae</taxon>
        <taxon>Maltschvirus</taxon>
        <taxon>Maltschvirus maltsch</taxon>
    </lineage>
</organism>
<proteinExistence type="predicted"/>